<keyword evidence="19" id="KW-1185">Reference proteome</keyword>
<comment type="function">
    <text evidence="12 15">F(1)F(0) ATP synthase produces ATP from ADP in the presence of a proton or sodium gradient. F-type ATPases consist of two structural domains, F(1) containing the extramembraneous catalytic core and F(0) containing the membrane proton channel, linked together by a central stalk and a peripheral stalk. During catalysis, ATP synthesis in the catalytic domain of F(1) is coupled via a rotary mechanism of the central stalk subunits to proton translocation.</text>
</comment>
<comment type="subunit">
    <text evidence="14 15">F-type ATPases have 2 components, F(1) - the catalytic core - and F(0) - the membrane proton channel. F(1) has five subunits: alpha(3), beta(3), gamma(1), delta(1), epsilon(1). F(0) has three main subunits: a(1), b(2) and c(10-14). The alpha and beta chains form an alternating ring which encloses part of the gamma chain. F(1) is attached to F(0) by a central stalk formed by the gamma and epsilon chains, while a peripheral stalk is formed by the delta and b chains.</text>
</comment>
<name>A0ABU0LF80_XANAG</name>
<evidence type="ECO:0000256" key="4">
    <source>
        <dbReference type="ARBA" id="ARBA00022475"/>
    </source>
</evidence>
<gene>
    <name evidence="15" type="primary">atpF</name>
    <name evidence="18" type="ORF">QOZ94_002525</name>
</gene>
<evidence type="ECO:0000256" key="9">
    <source>
        <dbReference type="ARBA" id="ARBA00023065"/>
    </source>
</evidence>
<accession>A0ABU0LF80</accession>
<keyword evidence="8 15" id="KW-1133">Transmembrane helix</keyword>
<keyword evidence="6 15" id="KW-0812">Transmembrane</keyword>
<keyword evidence="9 15" id="KW-0406">Ion transport</keyword>
<dbReference type="Pfam" id="PF00430">
    <property type="entry name" value="ATP-synt_B"/>
    <property type="match status" value="1"/>
</dbReference>
<dbReference type="InterPro" id="IPR050059">
    <property type="entry name" value="ATP_synthase_B_chain"/>
</dbReference>
<comment type="function">
    <text evidence="13">Component of the F(0) channel, it forms part of the peripheral stalk, linking F(1) to F(0). The b'-subunit is a diverged and duplicated form of b found in plants and photosynthetic bacteria.</text>
</comment>
<evidence type="ECO:0000313" key="19">
    <source>
        <dbReference type="Proteomes" id="UP001241747"/>
    </source>
</evidence>
<protein>
    <recommendedName>
        <fullName evidence="15">ATP synthase subunit b</fullName>
    </recommendedName>
    <alternativeName>
        <fullName evidence="15">ATP synthase F(0) sector subunit b</fullName>
    </alternativeName>
    <alternativeName>
        <fullName evidence="15">ATPase subunit I</fullName>
    </alternativeName>
    <alternativeName>
        <fullName evidence="15">F-type ATPase subunit b</fullName>
        <shortName evidence="15">F-ATPase subunit b</shortName>
    </alternativeName>
</protein>
<evidence type="ECO:0000256" key="6">
    <source>
        <dbReference type="ARBA" id="ARBA00022692"/>
    </source>
</evidence>
<evidence type="ECO:0000256" key="16">
    <source>
        <dbReference type="RuleBase" id="RU003848"/>
    </source>
</evidence>
<dbReference type="EMBL" id="JAUSVY010000005">
    <property type="protein sequence ID" value="MDQ0505725.1"/>
    <property type="molecule type" value="Genomic_DNA"/>
</dbReference>
<evidence type="ECO:0000256" key="17">
    <source>
        <dbReference type="SAM" id="Coils"/>
    </source>
</evidence>
<organism evidence="18 19">
    <name type="scientific">Xanthobacter agilis</name>
    <dbReference type="NCBI Taxonomy" id="47492"/>
    <lineage>
        <taxon>Bacteria</taxon>
        <taxon>Pseudomonadati</taxon>
        <taxon>Pseudomonadota</taxon>
        <taxon>Alphaproteobacteria</taxon>
        <taxon>Hyphomicrobiales</taxon>
        <taxon>Xanthobacteraceae</taxon>
        <taxon>Xanthobacter</taxon>
    </lineage>
</organism>
<keyword evidence="11 15" id="KW-0066">ATP synthesis</keyword>
<feature type="coiled-coil region" evidence="17">
    <location>
        <begin position="38"/>
        <end position="67"/>
    </location>
</feature>
<evidence type="ECO:0000256" key="10">
    <source>
        <dbReference type="ARBA" id="ARBA00023136"/>
    </source>
</evidence>
<comment type="caution">
    <text evidence="18">The sequence shown here is derived from an EMBL/GenBank/DDBJ whole genome shotgun (WGS) entry which is preliminary data.</text>
</comment>
<comment type="similarity">
    <text evidence="2 15 16">Belongs to the ATPase B chain family.</text>
</comment>
<keyword evidence="17" id="KW-0175">Coiled coil</keyword>
<keyword evidence="3 15" id="KW-0813">Transport</keyword>
<evidence type="ECO:0000256" key="13">
    <source>
        <dbReference type="ARBA" id="ARBA00025614"/>
    </source>
</evidence>
<keyword evidence="5 15" id="KW-0138">CF(0)</keyword>
<evidence type="ECO:0000256" key="2">
    <source>
        <dbReference type="ARBA" id="ARBA00005513"/>
    </source>
</evidence>
<evidence type="ECO:0000256" key="12">
    <source>
        <dbReference type="ARBA" id="ARBA00025198"/>
    </source>
</evidence>
<evidence type="ECO:0000256" key="8">
    <source>
        <dbReference type="ARBA" id="ARBA00022989"/>
    </source>
</evidence>
<comment type="subcellular location">
    <subcellularLocation>
        <location evidence="1">Cell inner membrane</location>
        <topology evidence="1">Single-pass membrane protein</topology>
    </subcellularLocation>
    <subcellularLocation>
        <location evidence="15">Cell membrane</location>
        <topology evidence="15">Single-pass membrane protein</topology>
    </subcellularLocation>
</comment>
<dbReference type="Proteomes" id="UP001241747">
    <property type="component" value="Unassembled WGS sequence"/>
</dbReference>
<keyword evidence="7 15" id="KW-0375">Hydrogen ion transport</keyword>
<feature type="transmembrane region" description="Helical" evidence="15">
    <location>
        <begin position="6"/>
        <end position="27"/>
    </location>
</feature>
<evidence type="ECO:0000256" key="3">
    <source>
        <dbReference type="ARBA" id="ARBA00022448"/>
    </source>
</evidence>
<evidence type="ECO:0000256" key="1">
    <source>
        <dbReference type="ARBA" id="ARBA00004377"/>
    </source>
</evidence>
<dbReference type="InterPro" id="IPR002146">
    <property type="entry name" value="ATP_synth_b/b'su_bac/chlpt"/>
</dbReference>
<evidence type="ECO:0000313" key="18">
    <source>
        <dbReference type="EMBL" id="MDQ0505725.1"/>
    </source>
</evidence>
<reference evidence="18 19" key="1">
    <citation type="submission" date="2023-07" db="EMBL/GenBank/DDBJ databases">
        <title>Genomic Encyclopedia of Type Strains, Phase IV (KMG-IV): sequencing the most valuable type-strain genomes for metagenomic binning, comparative biology and taxonomic classification.</title>
        <authorList>
            <person name="Goeker M."/>
        </authorList>
    </citation>
    <scope>NUCLEOTIDE SEQUENCE [LARGE SCALE GENOMIC DNA]</scope>
    <source>
        <strain evidence="18 19">DSM 3770</strain>
    </source>
</reference>
<dbReference type="HAMAP" id="MF_01398">
    <property type="entry name" value="ATP_synth_b_bprime"/>
    <property type="match status" value="1"/>
</dbReference>
<keyword evidence="4 15" id="KW-1003">Cell membrane</keyword>
<evidence type="ECO:0000256" key="14">
    <source>
        <dbReference type="ARBA" id="ARBA00025830"/>
    </source>
</evidence>
<proteinExistence type="inferred from homology"/>
<keyword evidence="10 15" id="KW-0472">Membrane</keyword>
<dbReference type="PANTHER" id="PTHR33445">
    <property type="entry name" value="ATP SYNTHASE SUBUNIT B', CHLOROPLASTIC"/>
    <property type="match status" value="1"/>
</dbReference>
<evidence type="ECO:0000256" key="15">
    <source>
        <dbReference type="HAMAP-Rule" id="MF_01398"/>
    </source>
</evidence>
<evidence type="ECO:0000256" key="5">
    <source>
        <dbReference type="ARBA" id="ARBA00022547"/>
    </source>
</evidence>
<dbReference type="RefSeq" id="WP_237345479.1">
    <property type="nucleotide sequence ID" value="NZ_JABWGX010000010.1"/>
</dbReference>
<dbReference type="PANTHER" id="PTHR33445:SF2">
    <property type="entry name" value="ATP SYNTHASE SUBUNIT B', CHLOROPLASTIC"/>
    <property type="match status" value="1"/>
</dbReference>
<evidence type="ECO:0000256" key="11">
    <source>
        <dbReference type="ARBA" id="ARBA00023310"/>
    </source>
</evidence>
<evidence type="ECO:0000256" key="7">
    <source>
        <dbReference type="ARBA" id="ARBA00022781"/>
    </source>
</evidence>
<sequence>MTIDWWTLALQAINVLVLLYILSRFLFRPVVAMMAERQAAATRDLDAARAARAAAEAEQAKATAETAVISAARKDRLDAATAEAQAQKDALLATARAEAEALRAAAATDIARARATAAREDADRASRLAVDIAARLLARVPAALQVSAFIDDLAAGVAALPEASRAALVAAEGPLRLKAPRPLTDPEVRACRDQLAAALGRDVTLTLEVEPALIAGLQLDAPHAVVRNTFRADLDRILKELTRHGTRHGT</sequence>